<dbReference type="EMBL" id="BJVI01000013">
    <property type="protein sequence ID" value="GEL17936.1"/>
    <property type="molecule type" value="Genomic_DNA"/>
</dbReference>
<protein>
    <recommendedName>
        <fullName evidence="2">Transposase IS66 central domain-containing protein</fullName>
    </recommendedName>
</protein>
<name>A0A511CZH3_9PSEU</name>
<dbReference type="Pfam" id="PF03050">
    <property type="entry name" value="DDE_Tnp_IS66"/>
    <property type="match status" value="1"/>
</dbReference>
<comment type="caution">
    <text evidence="3">The sequence shown here is derived from an EMBL/GenBank/DDBJ whole genome shotgun (WGS) entry which is preliminary data.</text>
</comment>
<evidence type="ECO:0000256" key="1">
    <source>
        <dbReference type="SAM" id="MobiDB-lite"/>
    </source>
</evidence>
<evidence type="ECO:0000313" key="4">
    <source>
        <dbReference type="Proteomes" id="UP000321328"/>
    </source>
</evidence>
<gene>
    <name evidence="3" type="ORF">PA7_17730</name>
</gene>
<accession>A0A511CZH3</accession>
<sequence length="81" mass="9096">MLRFAHDLKVPPTSNQAERDLRPAKVQQNVSGRLTSEERARDRQTIRGYLSTAAEHGHNMITALRQAILGRPWMPPDPAPA</sequence>
<feature type="region of interest" description="Disordered" evidence="1">
    <location>
        <begin position="1"/>
        <end position="43"/>
    </location>
</feature>
<evidence type="ECO:0000259" key="2">
    <source>
        <dbReference type="Pfam" id="PF03050"/>
    </source>
</evidence>
<dbReference type="InterPro" id="IPR004291">
    <property type="entry name" value="Transposase_IS66_central"/>
</dbReference>
<organism evidence="3 4">
    <name type="scientific">Pseudonocardia asaccharolytica DSM 44247 = NBRC 16224</name>
    <dbReference type="NCBI Taxonomy" id="1123024"/>
    <lineage>
        <taxon>Bacteria</taxon>
        <taxon>Bacillati</taxon>
        <taxon>Actinomycetota</taxon>
        <taxon>Actinomycetes</taxon>
        <taxon>Pseudonocardiales</taxon>
        <taxon>Pseudonocardiaceae</taxon>
        <taxon>Pseudonocardia</taxon>
    </lineage>
</organism>
<feature type="domain" description="Transposase IS66 central" evidence="2">
    <location>
        <begin position="1"/>
        <end position="41"/>
    </location>
</feature>
<dbReference type="AlphaFoldDB" id="A0A511CZH3"/>
<proteinExistence type="predicted"/>
<dbReference type="Proteomes" id="UP000321328">
    <property type="component" value="Unassembled WGS sequence"/>
</dbReference>
<keyword evidence="4" id="KW-1185">Reference proteome</keyword>
<evidence type="ECO:0000313" key="3">
    <source>
        <dbReference type="EMBL" id="GEL17936.1"/>
    </source>
</evidence>
<reference evidence="3 4" key="1">
    <citation type="submission" date="2019-07" db="EMBL/GenBank/DDBJ databases">
        <title>Whole genome shotgun sequence of Pseudonocardia asaccharolytica NBRC 16224.</title>
        <authorList>
            <person name="Hosoyama A."/>
            <person name="Uohara A."/>
            <person name="Ohji S."/>
            <person name="Ichikawa N."/>
        </authorList>
    </citation>
    <scope>NUCLEOTIDE SEQUENCE [LARGE SCALE GENOMIC DNA]</scope>
    <source>
        <strain evidence="3 4">NBRC 16224</strain>
    </source>
</reference>
<dbReference type="OrthoDB" id="3638270at2"/>